<dbReference type="Gene3D" id="4.10.240.10">
    <property type="entry name" value="Zn(2)-C6 fungal-type DNA-binding domain"/>
    <property type="match status" value="1"/>
</dbReference>
<feature type="compositionally biased region" description="Low complexity" evidence="3">
    <location>
        <begin position="65"/>
        <end position="111"/>
    </location>
</feature>
<evidence type="ECO:0000259" key="4">
    <source>
        <dbReference type="PROSITE" id="PS50048"/>
    </source>
</evidence>
<gene>
    <name evidence="5" type="ORF">PT974_05321</name>
</gene>
<sequence length="474" mass="51854">MQNGSQRKPVGKPRGMRRDRDCRSCKLRGVKCDLNRPSCGECIKAAVPCGGYPQRVVWVGDPSSKDAASSSSSTSSSSARLKQSRASSRMSSERPSSLSLSQSQLQSLQTSPETKLPNTPSDASDTPVPTRADSRTPINLQDADQNSFIKPLVNLCQQIISLDGDALRRNQYLSSDAICLISRLRDFVQARIDGHKTCPSGDLWESEDAARYRLDALLGLKDALAVANPFAFIGIAAFAFFEVCDSGFGEWQRHLYGAKSLLDYHCKSREQLDNLSQSITGLAEMVARLVWFDICGAIVRGTTDLIFEDWHRQILNESFFGIVGCAGDTFDLLIRVTKGEVASDPLNSSILAMDQLLKLSLGLSDWDRATNASRCAAVIAVLSNIHDETPSVPKAATMSSAVDRTCQIIASMSPSSQFYIHMAVPAFLAGSNANATQQCDIIRAYWHNCNLGGVRRYPDALARCENRWKIKGLV</sequence>
<dbReference type="Proteomes" id="UP001338125">
    <property type="component" value="Unassembled WGS sequence"/>
</dbReference>
<dbReference type="Pfam" id="PF11951">
    <property type="entry name" value="Fungal_trans_2"/>
    <property type="match status" value="1"/>
</dbReference>
<accession>A0ABR0SIF3</accession>
<dbReference type="InterPro" id="IPR036864">
    <property type="entry name" value="Zn2-C6_fun-type_DNA-bd_sf"/>
</dbReference>
<dbReference type="Pfam" id="PF00172">
    <property type="entry name" value="Zn_clus"/>
    <property type="match status" value="1"/>
</dbReference>
<keyword evidence="6" id="KW-1185">Reference proteome</keyword>
<dbReference type="CDD" id="cd00067">
    <property type="entry name" value="GAL4"/>
    <property type="match status" value="1"/>
</dbReference>
<feature type="region of interest" description="Disordered" evidence="3">
    <location>
        <begin position="62"/>
        <end position="140"/>
    </location>
</feature>
<dbReference type="PROSITE" id="PS50048">
    <property type="entry name" value="ZN2_CY6_FUNGAL_2"/>
    <property type="match status" value="1"/>
</dbReference>
<protein>
    <recommendedName>
        <fullName evidence="4">Zn(2)-C6 fungal-type domain-containing protein</fullName>
    </recommendedName>
</protein>
<comment type="caution">
    <text evidence="5">The sequence shown here is derived from an EMBL/GenBank/DDBJ whole genome shotgun (WGS) entry which is preliminary data.</text>
</comment>
<name>A0ABR0SIF3_9HYPO</name>
<feature type="domain" description="Zn(2)-C6 fungal-type" evidence="4">
    <location>
        <begin position="21"/>
        <end position="49"/>
    </location>
</feature>
<dbReference type="EMBL" id="JAVFKD010000012">
    <property type="protein sequence ID" value="KAK5991931.1"/>
    <property type="molecule type" value="Genomic_DNA"/>
</dbReference>
<evidence type="ECO:0000313" key="6">
    <source>
        <dbReference type="Proteomes" id="UP001338125"/>
    </source>
</evidence>
<organism evidence="5 6">
    <name type="scientific">Cladobotryum mycophilum</name>
    <dbReference type="NCBI Taxonomy" id="491253"/>
    <lineage>
        <taxon>Eukaryota</taxon>
        <taxon>Fungi</taxon>
        <taxon>Dikarya</taxon>
        <taxon>Ascomycota</taxon>
        <taxon>Pezizomycotina</taxon>
        <taxon>Sordariomycetes</taxon>
        <taxon>Hypocreomycetidae</taxon>
        <taxon>Hypocreales</taxon>
        <taxon>Hypocreaceae</taxon>
        <taxon>Cladobotryum</taxon>
    </lineage>
</organism>
<dbReference type="SUPFAM" id="SSF57701">
    <property type="entry name" value="Zn2/Cys6 DNA-binding domain"/>
    <property type="match status" value="1"/>
</dbReference>
<keyword evidence="2" id="KW-0539">Nucleus</keyword>
<dbReference type="PANTHER" id="PTHR37534:SF51">
    <property type="entry name" value="ACRIFLAVINE SENSITIVITY CONTROL PROTEIN ACR-2"/>
    <property type="match status" value="1"/>
</dbReference>
<evidence type="ECO:0000313" key="5">
    <source>
        <dbReference type="EMBL" id="KAK5991931.1"/>
    </source>
</evidence>
<evidence type="ECO:0000256" key="2">
    <source>
        <dbReference type="ARBA" id="ARBA00023242"/>
    </source>
</evidence>
<comment type="subcellular location">
    <subcellularLocation>
        <location evidence="1">Nucleus</location>
    </subcellularLocation>
</comment>
<dbReference type="InterPro" id="IPR021858">
    <property type="entry name" value="Fun_TF"/>
</dbReference>
<proteinExistence type="predicted"/>
<evidence type="ECO:0000256" key="1">
    <source>
        <dbReference type="ARBA" id="ARBA00004123"/>
    </source>
</evidence>
<feature type="region of interest" description="Disordered" evidence="3">
    <location>
        <begin position="1"/>
        <end position="22"/>
    </location>
</feature>
<reference evidence="5 6" key="1">
    <citation type="submission" date="2024-01" db="EMBL/GenBank/DDBJ databases">
        <title>Complete genome of Cladobotryum mycophilum ATHUM6906.</title>
        <authorList>
            <person name="Christinaki A.C."/>
            <person name="Myridakis A.I."/>
            <person name="Kouvelis V.N."/>
        </authorList>
    </citation>
    <scope>NUCLEOTIDE SEQUENCE [LARGE SCALE GENOMIC DNA]</scope>
    <source>
        <strain evidence="5 6">ATHUM6906</strain>
    </source>
</reference>
<dbReference type="SMART" id="SM00066">
    <property type="entry name" value="GAL4"/>
    <property type="match status" value="1"/>
</dbReference>
<dbReference type="PANTHER" id="PTHR37534">
    <property type="entry name" value="TRANSCRIPTIONAL ACTIVATOR PROTEIN UGA3"/>
    <property type="match status" value="1"/>
</dbReference>
<dbReference type="InterPro" id="IPR001138">
    <property type="entry name" value="Zn2Cys6_DnaBD"/>
</dbReference>
<feature type="compositionally biased region" description="Polar residues" evidence="3">
    <location>
        <begin position="112"/>
        <end position="124"/>
    </location>
</feature>
<evidence type="ECO:0000256" key="3">
    <source>
        <dbReference type="SAM" id="MobiDB-lite"/>
    </source>
</evidence>